<reference evidence="8" key="2">
    <citation type="submission" date="2021-03" db="UniProtKB">
        <authorList>
            <consortium name="EnsemblPlants"/>
        </authorList>
    </citation>
    <scope>IDENTIFICATION</scope>
</reference>
<evidence type="ECO:0000313" key="9">
    <source>
        <dbReference type="Proteomes" id="UP000596660"/>
    </source>
</evidence>
<evidence type="ECO:0000256" key="2">
    <source>
        <dbReference type="ARBA" id="ARBA00023015"/>
    </source>
</evidence>
<dbReference type="Gene3D" id="3.30.730.10">
    <property type="entry name" value="AP2/ERF domain"/>
    <property type="match status" value="1"/>
</dbReference>
<dbReference type="CDD" id="cd00018">
    <property type="entry name" value="AP2"/>
    <property type="match status" value="1"/>
</dbReference>
<reference evidence="8" key="1">
    <citation type="journal article" date="2017" name="Nature">
        <title>The genome of Chenopodium quinoa.</title>
        <authorList>
            <person name="Jarvis D.E."/>
            <person name="Ho Y.S."/>
            <person name="Lightfoot D.J."/>
            <person name="Schmoeckel S.M."/>
            <person name="Li B."/>
            <person name="Borm T.J.A."/>
            <person name="Ohyanagi H."/>
            <person name="Mineta K."/>
            <person name="Michell C.T."/>
            <person name="Saber N."/>
            <person name="Kharbatia N.M."/>
            <person name="Rupper R.R."/>
            <person name="Sharp A.R."/>
            <person name="Dally N."/>
            <person name="Boughton B.A."/>
            <person name="Woo Y.H."/>
            <person name="Gao G."/>
            <person name="Schijlen E.G.W.M."/>
            <person name="Guo X."/>
            <person name="Momin A.A."/>
            <person name="Negrao S."/>
            <person name="Al-Babili S."/>
            <person name="Gehring C."/>
            <person name="Roessner U."/>
            <person name="Jung C."/>
            <person name="Murphy K."/>
            <person name="Arold S.T."/>
            <person name="Gojobori T."/>
            <person name="van der Linden C.G."/>
            <person name="van Loo E.N."/>
            <person name="Jellen E.N."/>
            <person name="Maughan P.J."/>
            <person name="Tester M."/>
        </authorList>
    </citation>
    <scope>NUCLEOTIDE SEQUENCE [LARGE SCALE GENOMIC DNA]</scope>
    <source>
        <strain evidence="8">cv. PI 614886</strain>
    </source>
</reference>
<dbReference type="EnsemblPlants" id="AUR62035238-RA">
    <property type="protein sequence ID" value="AUR62035238-RA:cds"/>
    <property type="gene ID" value="AUR62035238"/>
</dbReference>
<dbReference type="GO" id="GO:0005634">
    <property type="term" value="C:nucleus"/>
    <property type="evidence" value="ECO:0007669"/>
    <property type="project" value="UniProtKB-SubCell"/>
</dbReference>
<name>A0A803MU16_CHEQI</name>
<dbReference type="InterPro" id="IPR016177">
    <property type="entry name" value="DNA-bd_dom_sf"/>
</dbReference>
<dbReference type="InterPro" id="IPR050913">
    <property type="entry name" value="AP2/ERF_ERF"/>
</dbReference>
<accession>A0A803MU16</accession>
<feature type="domain" description="AP2/ERF" evidence="7">
    <location>
        <begin position="106"/>
        <end position="165"/>
    </location>
</feature>
<dbReference type="GO" id="GO:0003677">
    <property type="term" value="F:DNA binding"/>
    <property type="evidence" value="ECO:0007669"/>
    <property type="project" value="UniProtKB-KW"/>
</dbReference>
<proteinExistence type="predicted"/>
<evidence type="ECO:0000259" key="7">
    <source>
        <dbReference type="PROSITE" id="PS51032"/>
    </source>
</evidence>
<feature type="compositionally biased region" description="Basic residues" evidence="6">
    <location>
        <begin position="45"/>
        <end position="55"/>
    </location>
</feature>
<keyword evidence="2" id="KW-0805">Transcription regulation</keyword>
<evidence type="ECO:0000256" key="4">
    <source>
        <dbReference type="ARBA" id="ARBA00023163"/>
    </source>
</evidence>
<evidence type="ECO:0000256" key="5">
    <source>
        <dbReference type="ARBA" id="ARBA00023242"/>
    </source>
</evidence>
<dbReference type="PRINTS" id="PR00367">
    <property type="entry name" value="ETHRSPELEMNT"/>
</dbReference>
<dbReference type="AlphaFoldDB" id="A0A803MU16"/>
<evidence type="ECO:0000256" key="6">
    <source>
        <dbReference type="SAM" id="MobiDB-lite"/>
    </source>
</evidence>
<dbReference type="PANTHER" id="PTHR31194">
    <property type="entry name" value="SHN SHINE , DNA BINDING / TRANSCRIPTION FACTOR"/>
    <property type="match status" value="1"/>
</dbReference>
<evidence type="ECO:0000313" key="8">
    <source>
        <dbReference type="EnsemblPlants" id="AUR62035238-RA:cds"/>
    </source>
</evidence>
<dbReference type="InterPro" id="IPR036955">
    <property type="entry name" value="AP2/ERF_dom_sf"/>
</dbReference>
<keyword evidence="9" id="KW-1185">Reference proteome</keyword>
<dbReference type="GO" id="GO:0003700">
    <property type="term" value="F:DNA-binding transcription factor activity"/>
    <property type="evidence" value="ECO:0007669"/>
    <property type="project" value="InterPro"/>
</dbReference>
<keyword evidence="3" id="KW-0238">DNA-binding</keyword>
<dbReference type="InterPro" id="IPR001471">
    <property type="entry name" value="AP2/ERF_dom"/>
</dbReference>
<dbReference type="Proteomes" id="UP000596660">
    <property type="component" value="Unplaced"/>
</dbReference>
<sequence>MTDLQNPMLTQKSFYSKPKTLKKVRIYCLDPDMTDSSSDEERENRSKRPTGSKKRIVQEIILPVNSGFNNPVAETESSCQDDNNGPKRKRKSSDKPSTTRKPASSKYKGVRQRKWGKWAAEIRDPIRGARVWLGTYNTAEEAAMAYEQKRIEFQILMAEKSQNASCSAATAVQNPAVSDDSESVVSHNSPASVLEIDTSASQMKSISNIDSTVDIEIAKTKCVESVGIDVKESDDIVPVMSSIEEEFQRSDFDLQMELDSSLMFNDFGDIFADFDAFDGLEVHGFDSLEPSDLPGFEFDFNLMSIKDVSEQEMSFFDVKVGDEFNGFSCAVRAVHCFIFL</sequence>
<organism evidence="8 9">
    <name type="scientific">Chenopodium quinoa</name>
    <name type="common">Quinoa</name>
    <dbReference type="NCBI Taxonomy" id="63459"/>
    <lineage>
        <taxon>Eukaryota</taxon>
        <taxon>Viridiplantae</taxon>
        <taxon>Streptophyta</taxon>
        <taxon>Embryophyta</taxon>
        <taxon>Tracheophyta</taxon>
        <taxon>Spermatophyta</taxon>
        <taxon>Magnoliopsida</taxon>
        <taxon>eudicotyledons</taxon>
        <taxon>Gunneridae</taxon>
        <taxon>Pentapetalae</taxon>
        <taxon>Caryophyllales</taxon>
        <taxon>Chenopodiaceae</taxon>
        <taxon>Chenopodioideae</taxon>
        <taxon>Atripliceae</taxon>
        <taxon>Chenopodium</taxon>
    </lineage>
</organism>
<protein>
    <recommendedName>
        <fullName evidence="7">AP2/ERF domain-containing protein</fullName>
    </recommendedName>
</protein>
<evidence type="ECO:0000256" key="1">
    <source>
        <dbReference type="ARBA" id="ARBA00004123"/>
    </source>
</evidence>
<dbReference type="Gramene" id="AUR62035238-RA">
    <property type="protein sequence ID" value="AUR62035238-RA:cds"/>
    <property type="gene ID" value="AUR62035238"/>
</dbReference>
<dbReference type="SUPFAM" id="SSF54171">
    <property type="entry name" value="DNA-binding domain"/>
    <property type="match status" value="1"/>
</dbReference>
<dbReference type="OMA" id="HRKQTMN"/>
<keyword evidence="5" id="KW-0539">Nucleus</keyword>
<dbReference type="SMART" id="SM00380">
    <property type="entry name" value="AP2"/>
    <property type="match status" value="1"/>
</dbReference>
<dbReference type="Pfam" id="PF00847">
    <property type="entry name" value="AP2"/>
    <property type="match status" value="1"/>
</dbReference>
<dbReference type="PROSITE" id="PS51032">
    <property type="entry name" value="AP2_ERF"/>
    <property type="match status" value="1"/>
</dbReference>
<feature type="region of interest" description="Disordered" evidence="6">
    <location>
        <begin position="31"/>
        <end position="112"/>
    </location>
</feature>
<comment type="subcellular location">
    <subcellularLocation>
        <location evidence="1">Nucleus</location>
    </subcellularLocation>
</comment>
<dbReference type="PANTHER" id="PTHR31194:SF62">
    <property type="entry name" value="ETHYLENE-RESPONSIVE TRANSCRIPTION FACTOR ERF118"/>
    <property type="match status" value="1"/>
</dbReference>
<evidence type="ECO:0000256" key="3">
    <source>
        <dbReference type="ARBA" id="ARBA00023125"/>
    </source>
</evidence>
<keyword evidence="4" id="KW-0804">Transcription</keyword>